<gene>
    <name evidence="2" type="ORF">VTH8203_02478</name>
</gene>
<dbReference type="EMBL" id="OANU01000037">
    <property type="protein sequence ID" value="SNX48841.1"/>
    <property type="molecule type" value="Genomic_DNA"/>
</dbReference>
<keyword evidence="3" id="KW-1185">Reference proteome</keyword>
<sequence length="55" mass="5803">MRPTPVRFSYSNNGASRRRSGFTSALVAKNIAPSMTLVEPSVPSTPAPTKVVKAA</sequence>
<feature type="region of interest" description="Disordered" evidence="1">
    <location>
        <begin position="1"/>
        <end position="21"/>
    </location>
</feature>
<accession>A0A240EJZ9</accession>
<dbReference type="RefSeq" id="WP_096993966.1">
    <property type="nucleotide sequence ID" value="NZ_JBHSII010000001.1"/>
</dbReference>
<dbReference type="Proteomes" id="UP000219336">
    <property type="component" value="Unassembled WGS sequence"/>
</dbReference>
<name>A0A240EJZ9_9VIBR</name>
<organism evidence="2 3">
    <name type="scientific">Vibrio thalassae</name>
    <dbReference type="NCBI Taxonomy" id="1243014"/>
    <lineage>
        <taxon>Bacteria</taxon>
        <taxon>Pseudomonadati</taxon>
        <taxon>Pseudomonadota</taxon>
        <taxon>Gammaproteobacteria</taxon>
        <taxon>Vibrionales</taxon>
        <taxon>Vibrionaceae</taxon>
        <taxon>Vibrio</taxon>
    </lineage>
</organism>
<protein>
    <submittedName>
        <fullName evidence="2">Uncharacterized protein</fullName>
    </submittedName>
</protein>
<dbReference type="AlphaFoldDB" id="A0A240EJZ9"/>
<proteinExistence type="predicted"/>
<evidence type="ECO:0000313" key="2">
    <source>
        <dbReference type="EMBL" id="SNX48841.1"/>
    </source>
</evidence>
<evidence type="ECO:0000313" key="3">
    <source>
        <dbReference type="Proteomes" id="UP000219336"/>
    </source>
</evidence>
<evidence type="ECO:0000256" key="1">
    <source>
        <dbReference type="SAM" id="MobiDB-lite"/>
    </source>
</evidence>
<reference evidence="3" key="1">
    <citation type="submission" date="2016-06" db="EMBL/GenBank/DDBJ databases">
        <authorList>
            <person name="Rodrigo-Torres L."/>
            <person name="Arahal R.D."/>
            <person name="Lucena T."/>
        </authorList>
    </citation>
    <scope>NUCLEOTIDE SEQUENCE [LARGE SCALE GENOMIC DNA]</scope>
    <source>
        <strain evidence="3">CECT8203</strain>
    </source>
</reference>